<gene>
    <name evidence="1" type="ORF">CUR178_05215</name>
</gene>
<keyword evidence="2" id="KW-1185">Reference proteome</keyword>
<reference evidence="1 2" key="1">
    <citation type="submission" date="2021-02" db="EMBL/GenBank/DDBJ databases">
        <title>Leishmania (Mundinia) enrietti genome sequencing and assembly.</title>
        <authorList>
            <person name="Almutairi H."/>
            <person name="Gatherer D."/>
        </authorList>
    </citation>
    <scope>NUCLEOTIDE SEQUENCE [LARGE SCALE GENOMIC DNA]</scope>
    <source>
        <strain evidence="1">CUR178</strain>
    </source>
</reference>
<dbReference type="RefSeq" id="XP_067692451.1">
    <property type="nucleotide sequence ID" value="XM_067836909.1"/>
</dbReference>
<accession>A0A836GLU5</accession>
<dbReference type="EMBL" id="JAFHKP010000025">
    <property type="protein sequence ID" value="KAG5477511.1"/>
    <property type="molecule type" value="Genomic_DNA"/>
</dbReference>
<dbReference type="GeneID" id="94172419"/>
<organism evidence="1 2">
    <name type="scientific">Leishmania enriettii</name>
    <dbReference type="NCBI Taxonomy" id="5663"/>
    <lineage>
        <taxon>Eukaryota</taxon>
        <taxon>Discoba</taxon>
        <taxon>Euglenozoa</taxon>
        <taxon>Kinetoplastea</taxon>
        <taxon>Metakinetoplastina</taxon>
        <taxon>Trypanosomatida</taxon>
        <taxon>Trypanosomatidae</taxon>
        <taxon>Leishmaniinae</taxon>
        <taxon>Leishmania</taxon>
    </lineage>
</organism>
<evidence type="ECO:0000313" key="2">
    <source>
        <dbReference type="Proteomes" id="UP000674179"/>
    </source>
</evidence>
<sequence>MLSEAIVHAADAAAVLARCGDAGCSTACIGDMRSPAHNFCHLRPAVPVASRLSSLKTRGALARRWLSAHVDFARAVTVVTTGLARLIALFYTIQSVSGNAFDCDDASNVDTFVVSGLVVALVRRTSAFGSLLSPLQHRTAELAERERSVQWRRPLPCRCPMVAAMCDLDGVAFVEGVVMGASAAFRRDL</sequence>
<dbReference type="KEGG" id="lenr:94172419"/>
<proteinExistence type="predicted"/>
<evidence type="ECO:0000313" key="1">
    <source>
        <dbReference type="EMBL" id="KAG5477511.1"/>
    </source>
</evidence>
<comment type="caution">
    <text evidence="1">The sequence shown here is derived from an EMBL/GenBank/DDBJ whole genome shotgun (WGS) entry which is preliminary data.</text>
</comment>
<dbReference type="AlphaFoldDB" id="A0A836GLU5"/>
<name>A0A836GLU5_LEIEN</name>
<protein>
    <submittedName>
        <fullName evidence="1">Uncharacterized protein</fullName>
    </submittedName>
</protein>
<dbReference type="Proteomes" id="UP000674179">
    <property type="component" value="Chromosome 25"/>
</dbReference>